<accession>A0ABS6XCX7</accession>
<evidence type="ECO:0000256" key="1">
    <source>
        <dbReference type="SAM" id="SignalP"/>
    </source>
</evidence>
<evidence type="ECO:0000313" key="3">
    <source>
        <dbReference type="Proteomes" id="UP000774935"/>
    </source>
</evidence>
<evidence type="ECO:0000313" key="2">
    <source>
        <dbReference type="EMBL" id="MBW3365726.1"/>
    </source>
</evidence>
<sequence>MHINRNTFMQAGFLSKAGLMAMVCFVLLASGTVTAQNTSFKTIGEQFDQHRKTALQEKLYLHIDRPVYACGETMWFKLYNADGTLHKPLDMSKVAYVEVLDDAQQAVLQAKVALKEGTGNGSFILPVTLKSGNYKVRAYTNWMKNFSPEFYFEQPVTIVNTFQQPEAPEKPVAAGYTIQFFPEGGNMVAGVANKVAFKAINQKTGKGIDFTGELHDQYGTKIADFKPYKFGMGHFTFTPTKGATYTAIVKLTADRGFTKPLPAVLEKGYALQLTESDADHLKITLNQIGQQGEKVYLLGHTRQMVAVAEVATLNQGQATFIVDKKALADGITHFTVFNTQQLPVAERLYFKQPTHNLELHVTPDKPQYNTREKVTLDLLANADNATSTANLSMAVYRLDSLQGTTESNIESYFWLTSDLKGTIENPAYYFSALGKTDFAAIDNLMLTHGWNRFKWEEVLNKEPAAYSFLPEYNGHLVTGRVTRKSTGAPAPGIITYLGSPGKHIRFYNARSDANGAIQFEVKDFFGEKDIVVQSNFTKDSTYHFEINSPFSDKYSSNKVAAFDLSETLQSELTLRHVQMQVKQAYFGNYTNLFKSAGVDSIAFYGKPSESYLLDDYKRFKVMEEVMREYVPGVQVRRRGGNFRFMVFDRPHKSIFQDNPMVLLDGVPVFNIDKIMAFDPLKVKKLDVVASLYFNGPLVYNGVVSYTTYTGDLAGFELDPRALMQAYEGLQLQREFYAPAYETTEQKHSRLADLRNLLHWAPDLKAVTGKGKQVNFYTSDQTGTYLIVVQGLTENGVMGSKAVTFSVKQPVM</sequence>
<name>A0ABS6XCX7_9BACT</name>
<protein>
    <recommendedName>
        <fullName evidence="4">Macroglobulin domain-containing protein</fullName>
    </recommendedName>
</protein>
<feature type="signal peptide" evidence="1">
    <location>
        <begin position="1"/>
        <end position="35"/>
    </location>
</feature>
<dbReference type="Gene3D" id="2.60.40.1930">
    <property type="match status" value="1"/>
</dbReference>
<comment type="caution">
    <text evidence="2">The sequence shown here is derived from an EMBL/GenBank/DDBJ whole genome shotgun (WGS) entry which is preliminary data.</text>
</comment>
<feature type="chain" id="PRO_5045286469" description="Macroglobulin domain-containing protein" evidence="1">
    <location>
        <begin position="36"/>
        <end position="811"/>
    </location>
</feature>
<dbReference type="Proteomes" id="UP000774935">
    <property type="component" value="Unassembled WGS sequence"/>
</dbReference>
<gene>
    <name evidence="2" type="ORF">KYK27_11750</name>
</gene>
<keyword evidence="1" id="KW-0732">Signal</keyword>
<reference evidence="2 3" key="1">
    <citation type="submission" date="2021-07" db="EMBL/GenBank/DDBJ databases">
        <authorList>
            <person name="Kim M.K."/>
        </authorList>
    </citation>
    <scope>NUCLEOTIDE SEQUENCE [LARGE SCALE GENOMIC DNA]</scope>
    <source>
        <strain evidence="2 3">HLY7-15</strain>
    </source>
</reference>
<keyword evidence="3" id="KW-1185">Reference proteome</keyword>
<proteinExistence type="predicted"/>
<organism evidence="2 3">
    <name type="scientific">Pontibacter populi</name>
    <dbReference type="NCBI Taxonomy" id="890055"/>
    <lineage>
        <taxon>Bacteria</taxon>
        <taxon>Pseudomonadati</taxon>
        <taxon>Bacteroidota</taxon>
        <taxon>Cytophagia</taxon>
        <taxon>Cytophagales</taxon>
        <taxon>Hymenobacteraceae</taxon>
        <taxon>Pontibacter</taxon>
    </lineage>
</organism>
<evidence type="ECO:0008006" key="4">
    <source>
        <dbReference type="Google" id="ProtNLM"/>
    </source>
</evidence>
<dbReference type="EMBL" id="JAHWXQ010000002">
    <property type="protein sequence ID" value="MBW3365726.1"/>
    <property type="molecule type" value="Genomic_DNA"/>
</dbReference>
<dbReference type="RefSeq" id="WP_219337363.1">
    <property type="nucleotide sequence ID" value="NZ_JAHWXQ010000002.1"/>
</dbReference>